<proteinExistence type="inferred from homology"/>
<feature type="signal peptide" evidence="3">
    <location>
        <begin position="1"/>
        <end position="21"/>
    </location>
</feature>
<dbReference type="RefSeq" id="WP_119762333.1">
    <property type="nucleotide sequence ID" value="NZ_QYUM01000003.1"/>
</dbReference>
<protein>
    <recommendedName>
        <fullName evidence="3">Peptidyl-prolyl cis-trans isomerase</fullName>
        <shortName evidence="3">PPIase</shortName>
        <ecNumber evidence="3">5.2.1.8</ecNumber>
    </recommendedName>
</protein>
<feature type="compositionally biased region" description="Low complexity" evidence="4">
    <location>
        <begin position="213"/>
        <end position="235"/>
    </location>
</feature>
<feature type="compositionally biased region" description="Pro residues" evidence="4">
    <location>
        <begin position="201"/>
        <end position="212"/>
    </location>
</feature>
<feature type="domain" description="PPIase cyclophilin-type" evidence="5">
    <location>
        <begin position="56"/>
        <end position="210"/>
    </location>
</feature>
<dbReference type="PROSITE" id="PS50072">
    <property type="entry name" value="CSA_PPIASE_2"/>
    <property type="match status" value="1"/>
</dbReference>
<dbReference type="InterPro" id="IPR044666">
    <property type="entry name" value="Cyclophilin_A-like"/>
</dbReference>
<evidence type="ECO:0000313" key="7">
    <source>
        <dbReference type="Proteomes" id="UP000286100"/>
    </source>
</evidence>
<dbReference type="EC" id="5.2.1.8" evidence="3"/>
<evidence type="ECO:0000256" key="4">
    <source>
        <dbReference type="SAM" id="MobiDB-lite"/>
    </source>
</evidence>
<dbReference type="Proteomes" id="UP000286100">
    <property type="component" value="Unassembled WGS sequence"/>
</dbReference>
<dbReference type="AlphaFoldDB" id="A0A418WLC2"/>
<accession>A0A418WLC2</accession>
<dbReference type="PANTHER" id="PTHR45625:SF4">
    <property type="entry name" value="PEPTIDYLPROLYL ISOMERASE DOMAIN AND WD REPEAT-CONTAINING PROTEIN 1"/>
    <property type="match status" value="1"/>
</dbReference>
<evidence type="ECO:0000256" key="1">
    <source>
        <dbReference type="ARBA" id="ARBA00023110"/>
    </source>
</evidence>
<comment type="function">
    <text evidence="3">PPIases accelerate the folding of proteins. It catalyzes the cis-trans isomerization of proline imidic peptide bonds in oligopeptides.</text>
</comment>
<dbReference type="PANTHER" id="PTHR45625">
    <property type="entry name" value="PEPTIDYL-PROLYL CIS-TRANS ISOMERASE-RELATED"/>
    <property type="match status" value="1"/>
</dbReference>
<dbReference type="OrthoDB" id="9807797at2"/>
<keyword evidence="3" id="KW-0732">Signal</keyword>
<feature type="chain" id="PRO_5018820787" description="Peptidyl-prolyl cis-trans isomerase" evidence="3">
    <location>
        <begin position="22"/>
        <end position="241"/>
    </location>
</feature>
<dbReference type="PRINTS" id="PR00153">
    <property type="entry name" value="CSAPPISMRASE"/>
</dbReference>
<sequence length="241" mass="25032">MKSTFLVTALAGLFASQAAVAQDQRPSPAQLPMPAAAPDPATDQQNLVNLDLSSGGRVVLQLRPDVAPNHVARMKALICRGFYDGIIFHRVIDGFMAQAGDPTGTGEGGSDLPDLKAEFNLLPHLRGTVSAARTNDPDTANSQFFIMLMPRTTLDRRYTVYGRVISGMQYVDAIEKGEPPANPSKILKATLAGGCAGVPTAPAPVAPAPAPAAPVATPPAAEAAPLPAEPTTPEEPATPPQ</sequence>
<dbReference type="CDD" id="cd00317">
    <property type="entry name" value="cyclophilin"/>
    <property type="match status" value="1"/>
</dbReference>
<dbReference type="SUPFAM" id="SSF50891">
    <property type="entry name" value="Cyclophilin-like"/>
    <property type="match status" value="1"/>
</dbReference>
<dbReference type="EMBL" id="QYUM01000003">
    <property type="protein sequence ID" value="RJF90823.1"/>
    <property type="molecule type" value="Genomic_DNA"/>
</dbReference>
<organism evidence="6 7">
    <name type="scientific">Sphingomonas cavernae</name>
    <dbReference type="NCBI Taxonomy" id="2320861"/>
    <lineage>
        <taxon>Bacteria</taxon>
        <taxon>Pseudomonadati</taxon>
        <taxon>Pseudomonadota</taxon>
        <taxon>Alphaproteobacteria</taxon>
        <taxon>Sphingomonadales</taxon>
        <taxon>Sphingomonadaceae</taxon>
        <taxon>Sphingomonas</taxon>
    </lineage>
</organism>
<evidence type="ECO:0000313" key="6">
    <source>
        <dbReference type="EMBL" id="RJF90823.1"/>
    </source>
</evidence>
<comment type="caution">
    <text evidence="6">The sequence shown here is derived from an EMBL/GenBank/DDBJ whole genome shotgun (WGS) entry which is preliminary data.</text>
</comment>
<evidence type="ECO:0000256" key="3">
    <source>
        <dbReference type="RuleBase" id="RU363019"/>
    </source>
</evidence>
<dbReference type="InterPro" id="IPR002130">
    <property type="entry name" value="Cyclophilin-type_PPIase_dom"/>
</dbReference>
<dbReference type="Gene3D" id="2.40.100.10">
    <property type="entry name" value="Cyclophilin-like"/>
    <property type="match status" value="1"/>
</dbReference>
<dbReference type="Pfam" id="PF00160">
    <property type="entry name" value="Pro_isomerase"/>
    <property type="match status" value="1"/>
</dbReference>
<keyword evidence="7" id="KW-1185">Reference proteome</keyword>
<keyword evidence="2 3" id="KW-0413">Isomerase</keyword>
<comment type="catalytic activity">
    <reaction evidence="3">
        <text>[protein]-peptidylproline (omega=180) = [protein]-peptidylproline (omega=0)</text>
        <dbReference type="Rhea" id="RHEA:16237"/>
        <dbReference type="Rhea" id="RHEA-COMP:10747"/>
        <dbReference type="Rhea" id="RHEA-COMP:10748"/>
        <dbReference type="ChEBI" id="CHEBI:83833"/>
        <dbReference type="ChEBI" id="CHEBI:83834"/>
        <dbReference type="EC" id="5.2.1.8"/>
    </reaction>
</comment>
<dbReference type="InterPro" id="IPR029000">
    <property type="entry name" value="Cyclophilin-like_dom_sf"/>
</dbReference>
<keyword evidence="1 3" id="KW-0697">Rotamase</keyword>
<evidence type="ECO:0000259" key="5">
    <source>
        <dbReference type="PROSITE" id="PS50072"/>
    </source>
</evidence>
<reference evidence="6 7" key="1">
    <citation type="submission" date="2018-09" db="EMBL/GenBank/DDBJ databases">
        <authorList>
            <person name="Zhu H."/>
        </authorList>
    </citation>
    <scope>NUCLEOTIDE SEQUENCE [LARGE SCALE GENOMIC DNA]</scope>
    <source>
        <strain evidence="6 7">K2R01-6</strain>
    </source>
</reference>
<name>A0A418WLC2_9SPHN</name>
<dbReference type="GO" id="GO:0003755">
    <property type="term" value="F:peptidyl-prolyl cis-trans isomerase activity"/>
    <property type="evidence" value="ECO:0007669"/>
    <property type="project" value="UniProtKB-UniRule"/>
</dbReference>
<feature type="region of interest" description="Disordered" evidence="4">
    <location>
        <begin position="201"/>
        <end position="241"/>
    </location>
</feature>
<gene>
    <name evidence="6" type="ORF">D3876_11570</name>
</gene>
<evidence type="ECO:0000256" key="2">
    <source>
        <dbReference type="ARBA" id="ARBA00023235"/>
    </source>
</evidence>
<comment type="similarity">
    <text evidence="3">Belongs to the cyclophilin-type PPIase family.</text>
</comment>